<sequence>MSMPPENKRYTYADYLTWPEDERVELVDGQVYAMTPAPNRIHQEILGRAFNAFSNFLKGRRCQVYIAPFDVRLPKGNEQDDQTDTVVQPDLSVICDPVGLFPEWELSLSEVFE</sequence>
<keyword evidence="1" id="KW-0255">Endonuclease</keyword>
<dbReference type="Proteomes" id="UP001631969">
    <property type="component" value="Unassembled WGS sequence"/>
</dbReference>
<name>A0ACC7NRU8_9BACL</name>
<evidence type="ECO:0000313" key="2">
    <source>
        <dbReference type="Proteomes" id="UP001631969"/>
    </source>
</evidence>
<organism evidence="1 2">
    <name type="scientific">Paenibacillus mesotrionivorans</name>
    <dbReference type="NCBI Taxonomy" id="3160968"/>
    <lineage>
        <taxon>Bacteria</taxon>
        <taxon>Bacillati</taxon>
        <taxon>Bacillota</taxon>
        <taxon>Bacilli</taxon>
        <taxon>Bacillales</taxon>
        <taxon>Paenibacillaceae</taxon>
        <taxon>Paenibacillus</taxon>
    </lineage>
</organism>
<keyword evidence="2" id="KW-1185">Reference proteome</keyword>
<evidence type="ECO:0000313" key="1">
    <source>
        <dbReference type="EMBL" id="MFM9327439.1"/>
    </source>
</evidence>
<reference evidence="1" key="1">
    <citation type="submission" date="2024-12" db="EMBL/GenBank/DDBJ databases">
        <authorList>
            <person name="Wu N."/>
        </authorList>
    </citation>
    <scope>NUCLEOTIDE SEQUENCE</scope>
    <source>
        <strain evidence="1">P15</strain>
    </source>
</reference>
<protein>
    <submittedName>
        <fullName evidence="1">Uma2 family endonuclease</fullName>
    </submittedName>
</protein>
<accession>A0ACC7NRU8</accession>
<keyword evidence="1" id="KW-0540">Nuclease</keyword>
<gene>
    <name evidence="1" type="ORF">ACI1P1_03905</name>
</gene>
<proteinExistence type="predicted"/>
<keyword evidence="1" id="KW-0378">Hydrolase</keyword>
<dbReference type="EMBL" id="JBJURJ010000002">
    <property type="protein sequence ID" value="MFM9327439.1"/>
    <property type="molecule type" value="Genomic_DNA"/>
</dbReference>
<comment type="caution">
    <text evidence="1">The sequence shown here is derived from an EMBL/GenBank/DDBJ whole genome shotgun (WGS) entry which is preliminary data.</text>
</comment>